<dbReference type="InterPro" id="IPR050736">
    <property type="entry name" value="Sensor_HK_Regulatory"/>
</dbReference>
<proteinExistence type="predicted"/>
<dbReference type="PROSITE" id="PS50885">
    <property type="entry name" value="HAMP"/>
    <property type="match status" value="1"/>
</dbReference>
<dbReference type="SUPFAM" id="SSF158472">
    <property type="entry name" value="HAMP domain-like"/>
    <property type="match status" value="1"/>
</dbReference>
<dbReference type="Gene3D" id="6.10.340.10">
    <property type="match status" value="1"/>
</dbReference>
<name>A0A6M8J0X5_9ACTN</name>
<dbReference type="InterPro" id="IPR021796">
    <property type="entry name" value="Tll0287-like_dom"/>
</dbReference>
<dbReference type="Gene3D" id="1.10.287.130">
    <property type="match status" value="1"/>
</dbReference>
<evidence type="ECO:0000256" key="6">
    <source>
        <dbReference type="ARBA" id="ARBA00022679"/>
    </source>
</evidence>
<dbReference type="InterPro" id="IPR004358">
    <property type="entry name" value="Sig_transdc_His_kin-like_C"/>
</dbReference>
<keyword evidence="19" id="KW-1185">Reference proteome</keyword>
<feature type="transmembrane region" description="Helical" evidence="15">
    <location>
        <begin position="35"/>
        <end position="53"/>
    </location>
</feature>
<dbReference type="GO" id="GO:0005524">
    <property type="term" value="F:ATP binding"/>
    <property type="evidence" value="ECO:0007669"/>
    <property type="project" value="UniProtKB-KW"/>
</dbReference>
<feature type="coiled-coil region" evidence="14">
    <location>
        <begin position="314"/>
        <end position="345"/>
    </location>
</feature>
<dbReference type="InterPro" id="IPR005467">
    <property type="entry name" value="His_kinase_dom"/>
</dbReference>
<accession>A0A6M8J0X5</accession>
<feature type="domain" description="HAMP" evidence="17">
    <location>
        <begin position="255"/>
        <end position="308"/>
    </location>
</feature>
<reference evidence="19" key="1">
    <citation type="submission" date="2020-05" db="EMBL/GenBank/DDBJ databases">
        <title>Novel species in genus Nocardioides.</title>
        <authorList>
            <person name="Zhang G."/>
        </authorList>
    </citation>
    <scope>NUCLEOTIDE SEQUENCE [LARGE SCALE GENOMIC DNA]</scope>
    <source>
        <strain evidence="19">zg-1050</strain>
    </source>
</reference>
<dbReference type="InterPro" id="IPR003660">
    <property type="entry name" value="HAMP_dom"/>
</dbReference>
<dbReference type="PANTHER" id="PTHR43711:SF26">
    <property type="entry name" value="SENSOR HISTIDINE KINASE RCSC"/>
    <property type="match status" value="1"/>
</dbReference>
<dbReference type="Pfam" id="PF02518">
    <property type="entry name" value="HATPase_c"/>
    <property type="match status" value="1"/>
</dbReference>
<evidence type="ECO:0000313" key="18">
    <source>
        <dbReference type="EMBL" id="QKF07620.1"/>
    </source>
</evidence>
<keyword evidence="6" id="KW-0808">Transferase</keyword>
<dbReference type="CDD" id="cd00082">
    <property type="entry name" value="HisKA"/>
    <property type="match status" value="1"/>
</dbReference>
<gene>
    <name evidence="18" type="ORF">HLV38_05440</name>
</gene>
<dbReference type="PANTHER" id="PTHR43711">
    <property type="entry name" value="TWO-COMPONENT HISTIDINE KINASE"/>
    <property type="match status" value="1"/>
</dbReference>
<dbReference type="Proteomes" id="UP000503297">
    <property type="component" value="Chromosome"/>
</dbReference>
<comment type="subcellular location">
    <subcellularLocation>
        <location evidence="2">Cell membrane</location>
    </subcellularLocation>
</comment>
<evidence type="ECO:0000256" key="14">
    <source>
        <dbReference type="SAM" id="Coils"/>
    </source>
</evidence>
<evidence type="ECO:0000256" key="15">
    <source>
        <dbReference type="SAM" id="Phobius"/>
    </source>
</evidence>
<keyword evidence="12" id="KW-0902">Two-component regulatory system</keyword>
<dbReference type="SMART" id="SM00387">
    <property type="entry name" value="HATPase_c"/>
    <property type="match status" value="1"/>
</dbReference>
<dbReference type="FunFam" id="3.30.565.10:FF:000023">
    <property type="entry name" value="PAS domain-containing sensor histidine kinase"/>
    <property type="match status" value="1"/>
</dbReference>
<dbReference type="InterPro" id="IPR003661">
    <property type="entry name" value="HisK_dim/P_dom"/>
</dbReference>
<dbReference type="Pfam" id="PF11845">
    <property type="entry name" value="Tll0287-like"/>
    <property type="match status" value="1"/>
</dbReference>
<evidence type="ECO:0000313" key="19">
    <source>
        <dbReference type="Proteomes" id="UP000503297"/>
    </source>
</evidence>
<dbReference type="InterPro" id="IPR003594">
    <property type="entry name" value="HATPase_dom"/>
</dbReference>
<organism evidence="18 19">
    <name type="scientific">Berryella wangjianweii</name>
    <dbReference type="NCBI Taxonomy" id="2734634"/>
    <lineage>
        <taxon>Bacteria</taxon>
        <taxon>Bacillati</taxon>
        <taxon>Actinomycetota</taxon>
        <taxon>Coriobacteriia</taxon>
        <taxon>Eggerthellales</taxon>
        <taxon>Eggerthellaceae</taxon>
        <taxon>Berryella</taxon>
    </lineage>
</organism>
<evidence type="ECO:0000256" key="2">
    <source>
        <dbReference type="ARBA" id="ARBA00004236"/>
    </source>
</evidence>
<evidence type="ECO:0000256" key="1">
    <source>
        <dbReference type="ARBA" id="ARBA00000085"/>
    </source>
</evidence>
<dbReference type="EC" id="2.7.13.3" evidence="3"/>
<evidence type="ECO:0000256" key="12">
    <source>
        <dbReference type="ARBA" id="ARBA00023012"/>
    </source>
</evidence>
<dbReference type="EMBL" id="CP053716">
    <property type="protein sequence ID" value="QKF07620.1"/>
    <property type="molecule type" value="Genomic_DNA"/>
</dbReference>
<dbReference type="Gene3D" id="3.30.565.10">
    <property type="entry name" value="Histidine kinase-like ATPase, C-terminal domain"/>
    <property type="match status" value="1"/>
</dbReference>
<dbReference type="PROSITE" id="PS50109">
    <property type="entry name" value="HIS_KIN"/>
    <property type="match status" value="1"/>
</dbReference>
<evidence type="ECO:0000256" key="8">
    <source>
        <dbReference type="ARBA" id="ARBA00022741"/>
    </source>
</evidence>
<evidence type="ECO:0000256" key="4">
    <source>
        <dbReference type="ARBA" id="ARBA00022475"/>
    </source>
</evidence>
<dbReference type="SMART" id="SM00304">
    <property type="entry name" value="HAMP"/>
    <property type="match status" value="1"/>
</dbReference>
<dbReference type="KEGG" id="bwa:HLV38_05440"/>
<keyword evidence="7 15" id="KW-0812">Transmembrane</keyword>
<keyword evidence="8" id="KW-0547">Nucleotide-binding</keyword>
<dbReference type="InterPro" id="IPR036097">
    <property type="entry name" value="HisK_dim/P_sf"/>
</dbReference>
<feature type="transmembrane region" description="Helical" evidence="15">
    <location>
        <begin position="235"/>
        <end position="257"/>
    </location>
</feature>
<keyword evidence="13 15" id="KW-0472">Membrane</keyword>
<evidence type="ECO:0000256" key="9">
    <source>
        <dbReference type="ARBA" id="ARBA00022777"/>
    </source>
</evidence>
<sequence length="583" mass="63813">MRCAHRGVPVDAHRTRAAASSGRGECGFMRLKTKFLCLIAVLLVASLGANVAWTASNQRTQTEKELHEQARALAKQMDAVWEFMVANQDRLSQVAVREEGVYQGLHCAIAGRIIGQSFTRESDYTTRFVNSSPRNRAGEPDEFESRALAAFNADSDQADYYGFSEYRGKEAFRYLAPMTVEQACLQCHGEPVGELDVAGYPKEGWSIGQAGGAISIVIPLDVYRQSEQAAIVQEVLFFAVMLAVCLVAVYAALTYLVTRPLGKIHAGVQQVSGGNLGVQLSYSESSREMSSLTTEFNSMARELADAYAGLEDTVADRTARLRRANDALEQQRAQLEAVNARLVDENRYKSDFLSMVSHELRTPLTSIVAFVDLLSRHAMPSSEKEARMLQGIEANSRALTLMINNILEMSRLDAGRVRLNRETVDVGDVMILVRATAEPLAAKGGLSFTSHIDPDVPLLEADFEKLVHVLQNLCGNAIKFTPSGGSVRVEVSCREDAILFKVIDSGVGIDARDHDRIFKRFEQVDSSSTRQYNGLGLGLAIVREYAEMHGGCVSVKSAAGQGSVFTVSIPQGSRIGKEGRRED</sequence>
<comment type="catalytic activity">
    <reaction evidence="1">
        <text>ATP + protein L-histidine = ADP + protein N-phospho-L-histidine.</text>
        <dbReference type="EC" id="2.7.13.3"/>
    </reaction>
</comment>
<evidence type="ECO:0000259" key="17">
    <source>
        <dbReference type="PROSITE" id="PS50885"/>
    </source>
</evidence>
<evidence type="ECO:0000259" key="16">
    <source>
        <dbReference type="PROSITE" id="PS50109"/>
    </source>
</evidence>
<evidence type="ECO:0000256" key="10">
    <source>
        <dbReference type="ARBA" id="ARBA00022840"/>
    </source>
</evidence>
<evidence type="ECO:0000256" key="5">
    <source>
        <dbReference type="ARBA" id="ARBA00022553"/>
    </source>
</evidence>
<keyword evidence="9" id="KW-0418">Kinase</keyword>
<dbReference type="CDD" id="cd16922">
    <property type="entry name" value="HATPase_EvgS-ArcB-TorS-like"/>
    <property type="match status" value="1"/>
</dbReference>
<evidence type="ECO:0000256" key="13">
    <source>
        <dbReference type="ARBA" id="ARBA00023136"/>
    </source>
</evidence>
<feature type="domain" description="Histidine kinase" evidence="16">
    <location>
        <begin position="355"/>
        <end position="573"/>
    </location>
</feature>
<dbReference type="PRINTS" id="PR00344">
    <property type="entry name" value="BCTRLSENSOR"/>
</dbReference>
<dbReference type="GO" id="GO:0005886">
    <property type="term" value="C:plasma membrane"/>
    <property type="evidence" value="ECO:0007669"/>
    <property type="project" value="UniProtKB-SubCell"/>
</dbReference>
<dbReference type="InterPro" id="IPR036890">
    <property type="entry name" value="HATPase_C_sf"/>
</dbReference>
<dbReference type="SMART" id="SM00388">
    <property type="entry name" value="HisKA"/>
    <property type="match status" value="1"/>
</dbReference>
<dbReference type="Pfam" id="PF00672">
    <property type="entry name" value="HAMP"/>
    <property type="match status" value="1"/>
</dbReference>
<keyword evidence="11 15" id="KW-1133">Transmembrane helix</keyword>
<dbReference type="Pfam" id="PF00512">
    <property type="entry name" value="HisKA"/>
    <property type="match status" value="1"/>
</dbReference>
<dbReference type="GO" id="GO:0000155">
    <property type="term" value="F:phosphorelay sensor kinase activity"/>
    <property type="evidence" value="ECO:0007669"/>
    <property type="project" value="InterPro"/>
</dbReference>
<keyword evidence="4" id="KW-1003">Cell membrane</keyword>
<dbReference type="CDD" id="cd06225">
    <property type="entry name" value="HAMP"/>
    <property type="match status" value="1"/>
</dbReference>
<keyword evidence="10" id="KW-0067">ATP-binding</keyword>
<evidence type="ECO:0000256" key="11">
    <source>
        <dbReference type="ARBA" id="ARBA00022989"/>
    </source>
</evidence>
<dbReference type="SUPFAM" id="SSF47384">
    <property type="entry name" value="Homodimeric domain of signal transducing histidine kinase"/>
    <property type="match status" value="1"/>
</dbReference>
<evidence type="ECO:0000256" key="7">
    <source>
        <dbReference type="ARBA" id="ARBA00022692"/>
    </source>
</evidence>
<protein>
    <recommendedName>
        <fullName evidence="3">histidine kinase</fullName>
        <ecNumber evidence="3">2.7.13.3</ecNumber>
    </recommendedName>
</protein>
<dbReference type="SUPFAM" id="SSF55874">
    <property type="entry name" value="ATPase domain of HSP90 chaperone/DNA topoisomerase II/histidine kinase"/>
    <property type="match status" value="1"/>
</dbReference>
<evidence type="ECO:0000256" key="3">
    <source>
        <dbReference type="ARBA" id="ARBA00012438"/>
    </source>
</evidence>
<dbReference type="AlphaFoldDB" id="A0A6M8J0X5"/>
<keyword evidence="14" id="KW-0175">Coiled coil</keyword>
<keyword evidence="5" id="KW-0597">Phosphoprotein</keyword>